<keyword evidence="2" id="KW-0645">Protease</keyword>
<evidence type="ECO:0000313" key="3">
    <source>
        <dbReference type="Proteomes" id="UP000074914"/>
    </source>
</evidence>
<dbReference type="Proteomes" id="UP000074914">
    <property type="component" value="Chromosome"/>
</dbReference>
<keyword evidence="2" id="KW-0121">Carboxypeptidase</keyword>
<dbReference type="EMBL" id="CP013236">
    <property type="protein sequence ID" value="AMP14885.1"/>
    <property type="molecule type" value="Genomic_DNA"/>
</dbReference>
<sequence>MSSRSLDDLLPDVAVKAKAFIASCQAAGIQTVVACTYRTDAEQTTLYAQGRTAPGPIVTDARAGQSLHNVRRALDVYPLVNGKLCGLSTQAERDLWEKLGQLGEAAGFEWAGRWVHFREYPHFQIKG</sequence>
<proteinExistence type="predicted"/>
<dbReference type="InterPro" id="IPR039561">
    <property type="entry name" value="Peptidase_M15C"/>
</dbReference>
<name>A0ABN4MBE1_9BURK</name>
<dbReference type="Pfam" id="PF13539">
    <property type="entry name" value="Peptidase_M15_4"/>
    <property type="match status" value="1"/>
</dbReference>
<evidence type="ECO:0000259" key="1">
    <source>
        <dbReference type="Pfam" id="PF13539"/>
    </source>
</evidence>
<evidence type="ECO:0000313" key="2">
    <source>
        <dbReference type="EMBL" id="AMP14885.1"/>
    </source>
</evidence>
<accession>A0ABN4MBE1</accession>
<dbReference type="RefSeq" id="WP_062115496.1">
    <property type="nucleotide sequence ID" value="NZ_CP013236.1"/>
</dbReference>
<dbReference type="CDD" id="cd14845">
    <property type="entry name" value="L-Ala-D-Glu_peptidase_like"/>
    <property type="match status" value="1"/>
</dbReference>
<dbReference type="Gene3D" id="3.30.1380.10">
    <property type="match status" value="1"/>
</dbReference>
<keyword evidence="2" id="KW-0378">Hydrolase</keyword>
<dbReference type="InterPro" id="IPR009045">
    <property type="entry name" value="Zn_M74/Hedgehog-like"/>
</dbReference>
<dbReference type="PROSITE" id="PS51257">
    <property type="entry name" value="PROKAR_LIPOPROTEIN"/>
    <property type="match status" value="1"/>
</dbReference>
<reference evidence="2 3" key="1">
    <citation type="submission" date="2015-11" db="EMBL/GenBank/DDBJ databases">
        <title>Exploring the genomic traits of fungus-feeding bacterial genus Collimonas.</title>
        <authorList>
            <person name="Song C."/>
            <person name="Schmidt R."/>
            <person name="de Jager V."/>
            <person name="Krzyzanowska D."/>
            <person name="Jongedijk E."/>
            <person name="Cankar K."/>
            <person name="Beekwilder J."/>
            <person name="van Veen A."/>
            <person name="de Boer W."/>
            <person name="van Veen J.A."/>
            <person name="Garbeva P."/>
        </authorList>
    </citation>
    <scope>NUCLEOTIDE SEQUENCE [LARGE SCALE GENOMIC DNA]</scope>
    <source>
        <strain evidence="2 3">Ter291</strain>
    </source>
</reference>
<protein>
    <submittedName>
        <fullName evidence="2">D-alanyl-D-alanine carboxypeptidase family protein</fullName>
    </submittedName>
</protein>
<feature type="domain" description="Peptidase M15C" evidence="1">
    <location>
        <begin position="61"/>
        <end position="125"/>
    </location>
</feature>
<gene>
    <name evidence="2" type="ORF">CPter291_2628</name>
</gene>
<keyword evidence="3" id="KW-1185">Reference proteome</keyword>
<organism evidence="2 3">
    <name type="scientific">Collimonas pratensis</name>
    <dbReference type="NCBI Taxonomy" id="279113"/>
    <lineage>
        <taxon>Bacteria</taxon>
        <taxon>Pseudomonadati</taxon>
        <taxon>Pseudomonadota</taxon>
        <taxon>Betaproteobacteria</taxon>
        <taxon>Burkholderiales</taxon>
        <taxon>Oxalobacteraceae</taxon>
        <taxon>Collimonas</taxon>
    </lineage>
</organism>
<dbReference type="SUPFAM" id="SSF55166">
    <property type="entry name" value="Hedgehog/DD-peptidase"/>
    <property type="match status" value="1"/>
</dbReference>
<dbReference type="GO" id="GO:0004180">
    <property type="term" value="F:carboxypeptidase activity"/>
    <property type="evidence" value="ECO:0007669"/>
    <property type="project" value="UniProtKB-KW"/>
</dbReference>